<dbReference type="InterPro" id="IPR036259">
    <property type="entry name" value="MFS_trans_sf"/>
</dbReference>
<evidence type="ECO:0000313" key="2">
    <source>
        <dbReference type="EMBL" id="MBC3539089.1"/>
    </source>
</evidence>
<feature type="non-terminal residue" evidence="2">
    <location>
        <position position="48"/>
    </location>
</feature>
<evidence type="ECO:0000313" key="3">
    <source>
        <dbReference type="Proteomes" id="UP000659698"/>
    </source>
</evidence>
<organism evidence="2 3">
    <name type="scientific">Rufibacter sediminis</name>
    <dbReference type="NCBI Taxonomy" id="2762756"/>
    <lineage>
        <taxon>Bacteria</taxon>
        <taxon>Pseudomonadati</taxon>
        <taxon>Bacteroidota</taxon>
        <taxon>Cytophagia</taxon>
        <taxon>Cytophagales</taxon>
        <taxon>Hymenobacteraceae</taxon>
        <taxon>Rufibacter</taxon>
    </lineage>
</organism>
<dbReference type="Proteomes" id="UP000659698">
    <property type="component" value="Unassembled WGS sequence"/>
</dbReference>
<keyword evidence="1" id="KW-1133">Transmembrane helix</keyword>
<dbReference type="Gene3D" id="1.20.1250.20">
    <property type="entry name" value="MFS general substrate transporter like domains"/>
    <property type="match status" value="1"/>
</dbReference>
<sequence>MSSSAASAPAATQTDAAPCKSYTGALMVVTMLFFMWGFITCMNDILIP</sequence>
<evidence type="ECO:0000256" key="1">
    <source>
        <dbReference type="SAM" id="Phobius"/>
    </source>
</evidence>
<proteinExistence type="predicted"/>
<keyword evidence="1" id="KW-0812">Transmembrane</keyword>
<accession>A0ABR6VPH0</accession>
<keyword evidence="3" id="KW-1185">Reference proteome</keyword>
<gene>
    <name evidence="2" type="ORF">H7U12_05310</name>
</gene>
<keyword evidence="1" id="KW-0472">Membrane</keyword>
<dbReference type="EMBL" id="JACOAF010000012">
    <property type="protein sequence ID" value="MBC3539089.1"/>
    <property type="molecule type" value="Genomic_DNA"/>
</dbReference>
<protein>
    <submittedName>
        <fullName evidence="2">Glucose/galactose MFS transporter</fullName>
    </submittedName>
</protein>
<reference evidence="2 3" key="1">
    <citation type="journal article" date="2019" name="Int. J. Syst. Evol. Microbiol.">
        <title>Rufibacter sediminis sp. nov., isolated from freshwater lake sediment.</title>
        <authorList>
            <person name="Qu J.H."/>
            <person name="Zhang L.J."/>
            <person name="Fu Y.H."/>
            <person name="Li H.F."/>
        </authorList>
    </citation>
    <scope>NUCLEOTIDE SEQUENCE [LARGE SCALE GENOMIC DNA]</scope>
    <source>
        <strain evidence="2 3">H-1</strain>
    </source>
</reference>
<comment type="caution">
    <text evidence="2">The sequence shown here is derived from an EMBL/GenBank/DDBJ whole genome shotgun (WGS) entry which is preliminary data.</text>
</comment>
<name>A0ABR6VPH0_9BACT</name>
<feature type="transmembrane region" description="Helical" evidence="1">
    <location>
        <begin position="26"/>
        <end position="47"/>
    </location>
</feature>